<dbReference type="PANTHER" id="PTHR10188:SF6">
    <property type="entry name" value="N(4)-(BETA-N-ACETYLGLUCOSAMINYL)-L-ASPARAGINASE"/>
    <property type="match status" value="1"/>
</dbReference>
<dbReference type="CDD" id="cd04701">
    <property type="entry name" value="Asparaginase_2"/>
    <property type="match status" value="1"/>
</dbReference>
<sequence length="573" mass="62963">MSKILKLALLIADTPLPKVVKLYGDYYVQFSKFLQRAADSSKEPISLDIQPFDATKMEYPNKQELLEINGILITGSAASAYEDIPWINRLIEFMGSIINEYPKIRIVGICFGHQIIARAMGGQVIMNPLGWEVAVTEFSLTDTGKKFFKTNRKALRLQEMHRDYVSSIPPNFSNIGFTKVCAIQGMVKDDHVLTIQAHPEFVSDVVKEIIKARQEKRIFTPELAQKFLLAADYDDDSTWIGQKCVEFLTGDGDENEKSSSRSSKENNYGPTLVIHGGAGTIARKDFSEKLQNEYLDALKESLFAGYKILLNGGNSMDAVEVAVRVMEDCPLFNAGKGSVFTIGGKNELESSFMIGTSDHPAGASTLLHTVKNPITLAKTLLLDPENPHVFLGGIEAEEYAKTKGLEIVDPGYFWTKGRWQQHLEELNKGNNEVDSLYPMGTVGAVAVDKNGIIATATSTGGMNNKKDGRIGDTPLIGCGTWADNETCGVSGTGNGEFFIRYGIAQDVSSRMRYLGENVNEAANAVIENMRKVGGGGGVIALDKYGHVAMPFNTTGMYRGYIRVSESIPYVFIF</sequence>
<keyword evidence="11" id="KW-1185">Reference proteome</keyword>
<dbReference type="InterPro" id="IPR000246">
    <property type="entry name" value="Peptidase_T2"/>
</dbReference>
<keyword evidence="5" id="KW-0068">Autocatalytic cleavage</keyword>
<reference evidence="10" key="1">
    <citation type="submission" date="2021-06" db="EMBL/GenBank/DDBJ databases">
        <authorList>
            <person name="Kallberg Y."/>
            <person name="Tangrot J."/>
            <person name="Rosling A."/>
        </authorList>
    </citation>
    <scope>NUCLEOTIDE SEQUENCE</scope>
    <source>
        <strain evidence="10">UK204</strain>
    </source>
</reference>
<dbReference type="Gene3D" id="3.60.20.30">
    <property type="entry name" value="(Glycosyl)asparaginase"/>
    <property type="match status" value="1"/>
</dbReference>
<keyword evidence="4" id="KW-0378">Hydrolase</keyword>
<dbReference type="SUPFAM" id="SSF52317">
    <property type="entry name" value="Class I glutamine amidotransferase-like"/>
    <property type="match status" value="1"/>
</dbReference>
<dbReference type="EC" id="3.4.19.5" evidence="2"/>
<comment type="catalytic activity">
    <reaction evidence="1">
        <text>Cleavage of a beta-linked Asp residue from the N-terminus of a polypeptide.</text>
        <dbReference type="EC" id="3.4.19.5"/>
    </reaction>
</comment>
<dbReference type="Gene3D" id="3.40.50.880">
    <property type="match status" value="1"/>
</dbReference>
<evidence type="ECO:0000256" key="2">
    <source>
        <dbReference type="ARBA" id="ARBA00012879"/>
    </source>
</evidence>
<feature type="binding site" evidence="7">
    <location>
        <begin position="469"/>
        <end position="472"/>
    </location>
    <ligand>
        <name>substrate</name>
    </ligand>
</feature>
<feature type="binding site" evidence="7">
    <location>
        <begin position="492"/>
        <end position="495"/>
    </location>
    <ligand>
        <name>substrate</name>
    </ligand>
</feature>
<dbReference type="FunFam" id="3.60.20.30:FF:000001">
    <property type="entry name" value="Isoaspartyl peptidase/L-asparaginase"/>
    <property type="match status" value="1"/>
</dbReference>
<dbReference type="SUPFAM" id="SSF56235">
    <property type="entry name" value="N-terminal nucleophile aminohydrolases (Ntn hydrolases)"/>
    <property type="match status" value="1"/>
</dbReference>
<dbReference type="OrthoDB" id="2262349at2759"/>
<evidence type="ECO:0000256" key="1">
    <source>
        <dbReference type="ARBA" id="ARBA00000306"/>
    </source>
</evidence>
<dbReference type="InterPro" id="IPR029055">
    <property type="entry name" value="Ntn_hydrolases_N"/>
</dbReference>
<name>A0A9N8ZPS3_9GLOM</name>
<evidence type="ECO:0000259" key="9">
    <source>
        <dbReference type="Pfam" id="PF00117"/>
    </source>
</evidence>
<dbReference type="InterPro" id="IPR044992">
    <property type="entry name" value="ChyE-like"/>
</dbReference>
<dbReference type="GO" id="GO:0008798">
    <property type="term" value="F:beta-aspartyl-peptidase activity"/>
    <property type="evidence" value="ECO:0007669"/>
    <property type="project" value="UniProtKB-EC"/>
</dbReference>
<organism evidence="10 11">
    <name type="scientific">Funneliformis caledonium</name>
    <dbReference type="NCBI Taxonomy" id="1117310"/>
    <lineage>
        <taxon>Eukaryota</taxon>
        <taxon>Fungi</taxon>
        <taxon>Fungi incertae sedis</taxon>
        <taxon>Mucoromycota</taxon>
        <taxon>Glomeromycotina</taxon>
        <taxon>Glomeromycetes</taxon>
        <taxon>Glomerales</taxon>
        <taxon>Glomeraceae</taxon>
        <taxon>Funneliformis</taxon>
    </lineage>
</organism>
<keyword evidence="3" id="KW-0645">Protease</keyword>
<protein>
    <recommendedName>
        <fullName evidence="2">beta-aspartyl-peptidase</fullName>
        <ecNumber evidence="2">3.4.19.5</ecNumber>
    </recommendedName>
</protein>
<evidence type="ECO:0000313" key="10">
    <source>
        <dbReference type="EMBL" id="CAG8503568.1"/>
    </source>
</evidence>
<dbReference type="GO" id="GO:0016811">
    <property type="term" value="F:hydrolase activity, acting on carbon-nitrogen (but not peptide) bonds, in linear amides"/>
    <property type="evidence" value="ECO:0007669"/>
    <property type="project" value="UniProtKB-ARBA"/>
</dbReference>
<dbReference type="Proteomes" id="UP000789570">
    <property type="component" value="Unassembled WGS sequence"/>
</dbReference>
<evidence type="ECO:0000256" key="3">
    <source>
        <dbReference type="ARBA" id="ARBA00022670"/>
    </source>
</evidence>
<evidence type="ECO:0000313" key="11">
    <source>
        <dbReference type="Proteomes" id="UP000789570"/>
    </source>
</evidence>
<dbReference type="InterPro" id="IPR017926">
    <property type="entry name" value="GATASE"/>
</dbReference>
<evidence type="ECO:0000256" key="8">
    <source>
        <dbReference type="PIRSR" id="PIRSR600246-3"/>
    </source>
</evidence>
<dbReference type="AlphaFoldDB" id="A0A9N8ZPS3"/>
<evidence type="ECO:0000256" key="6">
    <source>
        <dbReference type="PIRSR" id="PIRSR600246-1"/>
    </source>
</evidence>
<evidence type="ECO:0000256" key="7">
    <source>
        <dbReference type="PIRSR" id="PIRSR600246-2"/>
    </source>
</evidence>
<feature type="active site" description="Nucleophile" evidence="6">
    <location>
        <position position="441"/>
    </location>
</feature>
<dbReference type="Pfam" id="PF00117">
    <property type="entry name" value="GATase"/>
    <property type="match status" value="1"/>
</dbReference>
<dbReference type="InterPro" id="IPR029062">
    <property type="entry name" value="Class_I_gatase-like"/>
</dbReference>
<dbReference type="CDD" id="cd01741">
    <property type="entry name" value="GATase1_1"/>
    <property type="match status" value="1"/>
</dbReference>
<evidence type="ECO:0000256" key="5">
    <source>
        <dbReference type="ARBA" id="ARBA00022813"/>
    </source>
</evidence>
<dbReference type="GO" id="GO:0006508">
    <property type="term" value="P:proteolysis"/>
    <property type="evidence" value="ECO:0007669"/>
    <property type="project" value="UniProtKB-KW"/>
</dbReference>
<dbReference type="Pfam" id="PF01112">
    <property type="entry name" value="Asparaginase_2"/>
    <property type="match status" value="1"/>
</dbReference>
<comment type="caution">
    <text evidence="10">The sequence shown here is derived from an EMBL/GenBank/DDBJ whole genome shotgun (WGS) entry which is preliminary data.</text>
</comment>
<feature type="site" description="Cleavage; by autolysis" evidence="8">
    <location>
        <begin position="440"/>
        <end position="441"/>
    </location>
</feature>
<dbReference type="EMBL" id="CAJVPQ010000701">
    <property type="protein sequence ID" value="CAG8503568.1"/>
    <property type="molecule type" value="Genomic_DNA"/>
</dbReference>
<feature type="domain" description="Glutamine amidotransferase" evidence="9">
    <location>
        <begin position="25"/>
        <end position="205"/>
    </location>
</feature>
<proteinExistence type="predicted"/>
<dbReference type="PROSITE" id="PS51273">
    <property type="entry name" value="GATASE_TYPE_1"/>
    <property type="match status" value="1"/>
</dbReference>
<dbReference type="PANTHER" id="PTHR10188">
    <property type="entry name" value="L-ASPARAGINASE"/>
    <property type="match status" value="1"/>
</dbReference>
<accession>A0A9N8ZPS3</accession>
<evidence type="ECO:0000256" key="4">
    <source>
        <dbReference type="ARBA" id="ARBA00022801"/>
    </source>
</evidence>
<gene>
    <name evidence="10" type="ORF">FCALED_LOCUS3831</name>
</gene>